<accession>A0ABT1PFJ1</accession>
<dbReference type="Proteomes" id="UP001206206">
    <property type="component" value="Unassembled WGS sequence"/>
</dbReference>
<feature type="region of interest" description="Disordered" evidence="1">
    <location>
        <begin position="22"/>
        <end position="47"/>
    </location>
</feature>
<reference evidence="2 3" key="1">
    <citation type="submission" date="2022-06" db="EMBL/GenBank/DDBJ databases">
        <title>Draft genome sequence of type strain Streptomyces rubrisoli DSM 42083.</title>
        <authorList>
            <person name="Duangmal K."/>
            <person name="Klaysubun C."/>
        </authorList>
    </citation>
    <scope>NUCLEOTIDE SEQUENCE [LARGE SCALE GENOMIC DNA]</scope>
    <source>
        <strain evidence="2 3">DSM 42083</strain>
    </source>
</reference>
<evidence type="ECO:0000313" key="2">
    <source>
        <dbReference type="EMBL" id="MCQ4044140.1"/>
    </source>
</evidence>
<organism evidence="2 3">
    <name type="scientific">Streptantibioticus rubrisoli</name>
    <dbReference type="NCBI Taxonomy" id="1387313"/>
    <lineage>
        <taxon>Bacteria</taxon>
        <taxon>Bacillati</taxon>
        <taxon>Actinomycetota</taxon>
        <taxon>Actinomycetes</taxon>
        <taxon>Kitasatosporales</taxon>
        <taxon>Streptomycetaceae</taxon>
        <taxon>Streptantibioticus</taxon>
    </lineage>
</organism>
<name>A0ABT1PFJ1_9ACTN</name>
<proteinExistence type="predicted"/>
<keyword evidence="3" id="KW-1185">Reference proteome</keyword>
<protein>
    <submittedName>
        <fullName evidence="2">Uncharacterized protein</fullName>
    </submittedName>
</protein>
<evidence type="ECO:0000256" key="1">
    <source>
        <dbReference type="SAM" id="MobiDB-lite"/>
    </source>
</evidence>
<evidence type="ECO:0000313" key="3">
    <source>
        <dbReference type="Proteomes" id="UP001206206"/>
    </source>
</evidence>
<sequence>MDRRERSWTLYSKPGGLGYESADGPYPFGTPIRLPEPFGGTVDSGGF</sequence>
<dbReference type="EMBL" id="JANFNH010000023">
    <property type="protein sequence ID" value="MCQ4044140.1"/>
    <property type="molecule type" value="Genomic_DNA"/>
</dbReference>
<gene>
    <name evidence="2" type="ORF">NON19_19460</name>
</gene>
<dbReference type="RefSeq" id="WP_255929814.1">
    <property type="nucleotide sequence ID" value="NZ_JANFNH010000023.1"/>
</dbReference>
<comment type="caution">
    <text evidence="2">The sequence shown here is derived from an EMBL/GenBank/DDBJ whole genome shotgun (WGS) entry which is preliminary data.</text>
</comment>